<dbReference type="InterPro" id="IPR041522">
    <property type="entry name" value="CdaR_GGDEF"/>
</dbReference>
<dbReference type="PANTHER" id="PTHR33744">
    <property type="entry name" value="CARBOHYDRATE DIACID REGULATOR"/>
    <property type="match status" value="1"/>
</dbReference>
<evidence type="ECO:0000256" key="1">
    <source>
        <dbReference type="ARBA" id="ARBA00006754"/>
    </source>
</evidence>
<sequence length="543" mass="58323">MRAIEAESDAGVPLARLVEALGPGYLQLVHDPGRTVNVREVVIVEPGDEPETFAEDLVCVVGARSDAALPVLRALSPSGATVAVKGVPDDSRKLISAAEAAGTALLLVHPDMQWEQLMTMVRDIIGMAPGRRTQNPIDLFTLAQTISGIASGPVSIEDNDFRVLAYSTQGDEVDDFRRLSILGRQGPRAYLDKLAELGVYQRLHAGEDIVVVPEHPGLGIKPRIAVGIHTAGAMWGAIWIQVDGVKIVPDEERAALLGAARLVGQMIVQQRNVQAGPSLLFDSILSALIDGRHDGAEFGAAVGLSLDRPAIVAAVALQVDGADGRRMHTQNVRSAVANLVAVYAESYRRTVMMTSRHGAIVIAVLNAAEADARWLADMVGKLQPKVTERVHARMTMAIGPLVPTSAEIQRSYRTAVAALSVLARRPDESVVVADDVRSELLLAATIAELSAAGSMRHQPVEDLINLHPVLAVTLREYLCNGGHFAAVAARQSTHVNTVRYRVRRAAELAGLDLDNHEHVLVAELVLRVRLPAEANDVLRDERE</sequence>
<dbReference type="InterPro" id="IPR042070">
    <property type="entry name" value="PucR_C-HTH_sf"/>
</dbReference>
<proteinExistence type="inferred from homology"/>
<evidence type="ECO:0000313" key="5">
    <source>
        <dbReference type="Proteomes" id="UP001209083"/>
    </source>
</evidence>
<protein>
    <submittedName>
        <fullName evidence="4">Helix-turn-helix domain-containing protein</fullName>
    </submittedName>
</protein>
<dbReference type="RefSeq" id="WP_349637636.1">
    <property type="nucleotide sequence ID" value="NZ_CP090958.1"/>
</dbReference>
<evidence type="ECO:0000313" key="4">
    <source>
        <dbReference type="EMBL" id="WGW10853.1"/>
    </source>
</evidence>
<comment type="similarity">
    <text evidence="1">Belongs to the CdaR family.</text>
</comment>
<organism evidence="4 5">
    <name type="scientific">Saxibacter everestensis</name>
    <dbReference type="NCBI Taxonomy" id="2909229"/>
    <lineage>
        <taxon>Bacteria</taxon>
        <taxon>Bacillati</taxon>
        <taxon>Actinomycetota</taxon>
        <taxon>Actinomycetes</taxon>
        <taxon>Micrococcales</taxon>
        <taxon>Brevibacteriaceae</taxon>
        <taxon>Saxibacter</taxon>
    </lineage>
</organism>
<keyword evidence="5" id="KW-1185">Reference proteome</keyword>
<accession>A0ABY8QPH2</accession>
<dbReference type="PANTHER" id="PTHR33744:SF17">
    <property type="entry name" value="CONSERVED PROTEIN"/>
    <property type="match status" value="1"/>
</dbReference>
<feature type="domain" description="CdaR GGDEF-like" evidence="3">
    <location>
        <begin position="299"/>
        <end position="421"/>
    </location>
</feature>
<dbReference type="InterPro" id="IPR025736">
    <property type="entry name" value="PucR_C-HTH_dom"/>
</dbReference>
<dbReference type="InterPro" id="IPR051448">
    <property type="entry name" value="CdaR-like_regulators"/>
</dbReference>
<name>A0ABY8QPH2_9MICO</name>
<dbReference type="Pfam" id="PF13556">
    <property type="entry name" value="HTH_30"/>
    <property type="match status" value="1"/>
</dbReference>
<gene>
    <name evidence="4" type="ORF">LWF01_12095</name>
</gene>
<reference evidence="4 5" key="1">
    <citation type="submission" date="2023-05" db="EMBL/GenBank/DDBJ databases">
        <title>Lithophilousrod everest ZFBP1038 complete genpme.</title>
        <authorList>
            <person name="Tian M."/>
        </authorList>
    </citation>
    <scope>NUCLEOTIDE SEQUENCE [LARGE SCALE GENOMIC DNA]</scope>
    <source>
        <strain evidence="4 5">ZFBP1038</strain>
    </source>
</reference>
<evidence type="ECO:0000259" key="2">
    <source>
        <dbReference type="Pfam" id="PF13556"/>
    </source>
</evidence>
<evidence type="ECO:0000259" key="3">
    <source>
        <dbReference type="Pfam" id="PF17853"/>
    </source>
</evidence>
<dbReference type="Pfam" id="PF17853">
    <property type="entry name" value="GGDEF_2"/>
    <property type="match status" value="1"/>
</dbReference>
<dbReference type="Gene3D" id="1.10.10.2840">
    <property type="entry name" value="PucR C-terminal helix-turn-helix domain"/>
    <property type="match status" value="1"/>
</dbReference>
<feature type="domain" description="PucR C-terminal helix-turn-helix" evidence="2">
    <location>
        <begin position="471"/>
        <end position="528"/>
    </location>
</feature>
<dbReference type="EMBL" id="CP090958">
    <property type="protein sequence ID" value="WGW10853.1"/>
    <property type="molecule type" value="Genomic_DNA"/>
</dbReference>
<dbReference type="Proteomes" id="UP001209083">
    <property type="component" value="Chromosome"/>
</dbReference>